<dbReference type="InterPro" id="IPR015915">
    <property type="entry name" value="Kelch-typ_b-propeller"/>
</dbReference>
<gene>
    <name evidence="6" type="primary">ABSGL_11753.1 scaffold 12318</name>
</gene>
<dbReference type="EMBL" id="LT554473">
    <property type="protein sequence ID" value="SAM05878.1"/>
    <property type="molecule type" value="Genomic_DNA"/>
</dbReference>
<evidence type="ECO:0000313" key="6">
    <source>
        <dbReference type="EMBL" id="SAM05878.1"/>
    </source>
</evidence>
<evidence type="ECO:0000256" key="1">
    <source>
        <dbReference type="ARBA" id="ARBA00022441"/>
    </source>
</evidence>
<dbReference type="OMA" id="YNGTMIT"/>
<dbReference type="OrthoDB" id="2363417at2759"/>
<feature type="signal peptide" evidence="5">
    <location>
        <begin position="1"/>
        <end position="17"/>
    </location>
</feature>
<feature type="region of interest" description="Disordered" evidence="3">
    <location>
        <begin position="352"/>
        <end position="380"/>
    </location>
</feature>
<keyword evidence="1" id="KW-0880">Kelch repeat</keyword>
<evidence type="ECO:0000256" key="2">
    <source>
        <dbReference type="ARBA" id="ARBA00022737"/>
    </source>
</evidence>
<reference evidence="6" key="1">
    <citation type="submission" date="2016-04" db="EMBL/GenBank/DDBJ databases">
        <authorList>
            <person name="Evans L.H."/>
            <person name="Alamgir A."/>
            <person name="Owens N."/>
            <person name="Weber N.D."/>
            <person name="Virtaneva K."/>
            <person name="Barbian K."/>
            <person name="Babar A."/>
            <person name="Rosenke K."/>
        </authorList>
    </citation>
    <scope>NUCLEOTIDE SEQUENCE [LARGE SCALE GENOMIC DNA]</scope>
    <source>
        <strain evidence="6">CBS 101.48</strain>
    </source>
</reference>
<dbReference type="Pfam" id="PF24681">
    <property type="entry name" value="Kelch_KLHDC2_KLHL20_DRC7"/>
    <property type="match status" value="1"/>
</dbReference>
<keyword evidence="5" id="KW-0732">Signal</keyword>
<evidence type="ECO:0000313" key="7">
    <source>
        <dbReference type="Proteomes" id="UP000078561"/>
    </source>
</evidence>
<evidence type="ECO:0000256" key="3">
    <source>
        <dbReference type="SAM" id="MobiDB-lite"/>
    </source>
</evidence>
<dbReference type="STRING" id="4829.A0A168R0D8"/>
<dbReference type="Proteomes" id="UP000078561">
    <property type="component" value="Unassembled WGS sequence"/>
</dbReference>
<proteinExistence type="predicted"/>
<evidence type="ECO:0000256" key="4">
    <source>
        <dbReference type="SAM" id="Phobius"/>
    </source>
</evidence>
<keyword evidence="4" id="KW-0812">Transmembrane</keyword>
<accession>A0A168R0D8</accession>
<keyword evidence="2" id="KW-0677">Repeat</keyword>
<evidence type="ECO:0000256" key="5">
    <source>
        <dbReference type="SAM" id="SignalP"/>
    </source>
</evidence>
<feature type="compositionally biased region" description="Low complexity" evidence="3">
    <location>
        <begin position="357"/>
        <end position="370"/>
    </location>
</feature>
<organism evidence="6">
    <name type="scientific">Absidia glauca</name>
    <name type="common">Pin mould</name>
    <dbReference type="NCBI Taxonomy" id="4829"/>
    <lineage>
        <taxon>Eukaryota</taxon>
        <taxon>Fungi</taxon>
        <taxon>Fungi incertae sedis</taxon>
        <taxon>Mucoromycota</taxon>
        <taxon>Mucoromycotina</taxon>
        <taxon>Mucoromycetes</taxon>
        <taxon>Mucorales</taxon>
        <taxon>Cunninghamellaceae</taxon>
        <taxon>Absidia</taxon>
    </lineage>
</organism>
<keyword evidence="7" id="KW-1185">Reference proteome</keyword>
<sequence>MFVLVFCLLFYIHSALAIPGRVLQGCAALGTNVYCYGGYLSAAGGVFTNDTNDHITFDMSQTDVSTATPSPAWSSVPAPPATSITLERRTAYEITTLDSNRYMVLGGGHFNSALLTPGAIFDATSKTWTGLTNPPYYMSEGAMIASDANTVWAYGGKINSTPDATPNSMLKLTLPNTWTVVDGRQFAPTISRYGHAMIIRKETIYFFGGFLSLPEINLQPNVIGLFNVSWYNTITDQWGMDVGSGTSNPTPRKYHTATLIEGSSKVLIYGGTNVANLQALPIQDYCYIYDLDTHAYSQINMTSSNSAGPRIGHSAIPYKQNIFLLFGYDINGNIQSDTHVIDVSVPEAPIWVGQTRNSGNNGGNSSNGTSPVTPPSADGSSGGIGAGAIAGIVVGVVAAAAIAGVLVFMIRRKKQNRPQNPFDYYVPPPQDFNMDVTPTMFAENGNASTNNIKQHEMTADPSVSQDPVPTYPVSKPHDEHTMLKEMASVKPSGNE</sequence>
<dbReference type="AlphaFoldDB" id="A0A168R0D8"/>
<dbReference type="PANTHER" id="PTHR46093:SF18">
    <property type="entry name" value="FIBRONECTIN TYPE-III DOMAIN-CONTAINING PROTEIN"/>
    <property type="match status" value="1"/>
</dbReference>
<dbReference type="Gene3D" id="2.120.10.80">
    <property type="entry name" value="Kelch-type beta propeller"/>
    <property type="match status" value="2"/>
</dbReference>
<dbReference type="SUPFAM" id="SSF117281">
    <property type="entry name" value="Kelch motif"/>
    <property type="match status" value="1"/>
</dbReference>
<feature type="transmembrane region" description="Helical" evidence="4">
    <location>
        <begin position="384"/>
        <end position="410"/>
    </location>
</feature>
<evidence type="ECO:0008006" key="8">
    <source>
        <dbReference type="Google" id="ProtNLM"/>
    </source>
</evidence>
<keyword evidence="4" id="KW-0472">Membrane</keyword>
<feature type="chain" id="PRO_5007899983" description="Galactose oxidase" evidence="5">
    <location>
        <begin position="18"/>
        <end position="495"/>
    </location>
</feature>
<dbReference type="PANTHER" id="PTHR46093">
    <property type="entry name" value="ACYL-COA-BINDING DOMAIN-CONTAINING PROTEIN 5"/>
    <property type="match status" value="1"/>
</dbReference>
<name>A0A168R0D8_ABSGL</name>
<dbReference type="InParanoid" id="A0A168R0D8"/>
<feature type="region of interest" description="Disordered" evidence="3">
    <location>
        <begin position="455"/>
        <end position="495"/>
    </location>
</feature>
<keyword evidence="4" id="KW-1133">Transmembrane helix</keyword>
<protein>
    <recommendedName>
        <fullName evidence="8">Galactose oxidase</fullName>
    </recommendedName>
</protein>